<dbReference type="EMBL" id="KN823140">
    <property type="protein sequence ID" value="KIO21373.1"/>
    <property type="molecule type" value="Genomic_DNA"/>
</dbReference>
<feature type="region of interest" description="Disordered" evidence="1">
    <location>
        <begin position="57"/>
        <end position="91"/>
    </location>
</feature>
<evidence type="ECO:0000313" key="2">
    <source>
        <dbReference type="EMBL" id="KIO21373.1"/>
    </source>
</evidence>
<keyword evidence="3" id="KW-1185">Reference proteome</keyword>
<sequence>MSRTRLLCVYAFPSQENRFRDRQGTDAQHVYLDKRALQVKRFLIAMGYCDERGKMNGGELRWSKSSPDPSLDKVTSDFSNQLNDQVRRRKQ</sequence>
<dbReference type="AlphaFoldDB" id="A0A0C3KIU6"/>
<reference evidence="2 3" key="1">
    <citation type="submission" date="2014-04" db="EMBL/GenBank/DDBJ databases">
        <authorList>
            <consortium name="DOE Joint Genome Institute"/>
            <person name="Kuo A."/>
            <person name="Girlanda M."/>
            <person name="Perotto S."/>
            <person name="Kohler A."/>
            <person name="Nagy L.G."/>
            <person name="Floudas D."/>
            <person name="Copeland A."/>
            <person name="Barry K.W."/>
            <person name="Cichocki N."/>
            <person name="Veneault-Fourrey C."/>
            <person name="LaButti K."/>
            <person name="Lindquist E.A."/>
            <person name="Lipzen A."/>
            <person name="Lundell T."/>
            <person name="Morin E."/>
            <person name="Murat C."/>
            <person name="Sun H."/>
            <person name="Tunlid A."/>
            <person name="Henrissat B."/>
            <person name="Grigoriev I.V."/>
            <person name="Hibbett D.S."/>
            <person name="Martin F."/>
            <person name="Nordberg H.P."/>
            <person name="Cantor M.N."/>
            <person name="Hua S.X."/>
        </authorList>
    </citation>
    <scope>NUCLEOTIDE SEQUENCE [LARGE SCALE GENOMIC DNA]</scope>
    <source>
        <strain evidence="2 3">MUT 4182</strain>
    </source>
</reference>
<name>A0A0C3KIU6_9AGAM</name>
<evidence type="ECO:0000313" key="3">
    <source>
        <dbReference type="Proteomes" id="UP000054248"/>
    </source>
</evidence>
<reference evidence="3" key="2">
    <citation type="submission" date="2015-01" db="EMBL/GenBank/DDBJ databases">
        <title>Evolutionary Origins and Diversification of the Mycorrhizal Mutualists.</title>
        <authorList>
            <consortium name="DOE Joint Genome Institute"/>
            <consortium name="Mycorrhizal Genomics Consortium"/>
            <person name="Kohler A."/>
            <person name="Kuo A."/>
            <person name="Nagy L.G."/>
            <person name="Floudas D."/>
            <person name="Copeland A."/>
            <person name="Barry K.W."/>
            <person name="Cichocki N."/>
            <person name="Veneault-Fourrey C."/>
            <person name="LaButti K."/>
            <person name="Lindquist E.A."/>
            <person name="Lipzen A."/>
            <person name="Lundell T."/>
            <person name="Morin E."/>
            <person name="Murat C."/>
            <person name="Riley R."/>
            <person name="Ohm R."/>
            <person name="Sun H."/>
            <person name="Tunlid A."/>
            <person name="Henrissat B."/>
            <person name="Grigoriev I.V."/>
            <person name="Hibbett D.S."/>
            <person name="Martin F."/>
        </authorList>
    </citation>
    <scope>NUCLEOTIDE SEQUENCE [LARGE SCALE GENOMIC DNA]</scope>
    <source>
        <strain evidence="3">MUT 4182</strain>
    </source>
</reference>
<organism evidence="2 3">
    <name type="scientific">Tulasnella calospora MUT 4182</name>
    <dbReference type="NCBI Taxonomy" id="1051891"/>
    <lineage>
        <taxon>Eukaryota</taxon>
        <taxon>Fungi</taxon>
        <taxon>Dikarya</taxon>
        <taxon>Basidiomycota</taxon>
        <taxon>Agaricomycotina</taxon>
        <taxon>Agaricomycetes</taxon>
        <taxon>Cantharellales</taxon>
        <taxon>Tulasnellaceae</taxon>
        <taxon>Tulasnella</taxon>
    </lineage>
</organism>
<dbReference type="Proteomes" id="UP000054248">
    <property type="component" value="Unassembled WGS sequence"/>
</dbReference>
<dbReference type="HOGENOM" id="CLU_2428682_0_0_1"/>
<gene>
    <name evidence="2" type="ORF">M407DRAFT_245508</name>
</gene>
<accession>A0A0C3KIU6</accession>
<proteinExistence type="predicted"/>
<evidence type="ECO:0000256" key="1">
    <source>
        <dbReference type="SAM" id="MobiDB-lite"/>
    </source>
</evidence>
<protein>
    <submittedName>
        <fullName evidence="2">Uncharacterized protein</fullName>
    </submittedName>
</protein>